<comment type="caution">
    <text evidence="2">The sequence shown here is derived from an EMBL/GenBank/DDBJ whole genome shotgun (WGS) entry which is preliminary data.</text>
</comment>
<feature type="transmembrane region" description="Helical" evidence="1">
    <location>
        <begin position="35"/>
        <end position="52"/>
    </location>
</feature>
<organism evidence="2 3">
    <name type="scientific">Banduia mediterranea</name>
    <dbReference type="NCBI Taxonomy" id="3075609"/>
    <lineage>
        <taxon>Bacteria</taxon>
        <taxon>Pseudomonadati</taxon>
        <taxon>Pseudomonadota</taxon>
        <taxon>Gammaproteobacteria</taxon>
        <taxon>Nevskiales</taxon>
        <taxon>Algiphilaceae</taxon>
        <taxon>Banduia</taxon>
    </lineage>
</organism>
<feature type="transmembrane region" description="Helical" evidence="1">
    <location>
        <begin position="114"/>
        <end position="136"/>
    </location>
</feature>
<keyword evidence="1" id="KW-0472">Membrane</keyword>
<dbReference type="Proteomes" id="UP001254608">
    <property type="component" value="Unassembled WGS sequence"/>
</dbReference>
<evidence type="ECO:0000256" key="1">
    <source>
        <dbReference type="SAM" id="Phobius"/>
    </source>
</evidence>
<keyword evidence="3" id="KW-1185">Reference proteome</keyword>
<accession>A0ABU2WL11</accession>
<proteinExistence type="predicted"/>
<name>A0ABU2WL11_9GAMM</name>
<feature type="transmembrane region" description="Helical" evidence="1">
    <location>
        <begin position="143"/>
        <end position="161"/>
    </location>
</feature>
<reference evidence="2 3" key="1">
    <citation type="submission" date="2023-09" db="EMBL/GenBank/DDBJ databases">
        <authorList>
            <person name="Rey-Velasco X."/>
        </authorList>
    </citation>
    <scope>NUCLEOTIDE SEQUENCE [LARGE SCALE GENOMIC DNA]</scope>
    <source>
        <strain evidence="2 3">W345</strain>
    </source>
</reference>
<feature type="transmembrane region" description="Helical" evidence="1">
    <location>
        <begin position="84"/>
        <end position="102"/>
    </location>
</feature>
<evidence type="ECO:0000313" key="2">
    <source>
        <dbReference type="EMBL" id="MDT0498238.1"/>
    </source>
</evidence>
<feature type="transmembrane region" description="Helical" evidence="1">
    <location>
        <begin position="173"/>
        <end position="190"/>
    </location>
</feature>
<protein>
    <submittedName>
        <fullName evidence="2">Uncharacterized protein</fullName>
    </submittedName>
</protein>
<sequence length="203" mass="21475">MPFLIATLFALALGPVLYAWARRRPGLAEIADRVVLALVVILVLLEFVPHAWSEGGLPSLAFALLGLFGPNALESAFSRHQRQAHVAAIALAVFGLTLHTLADGAVVADAAHGWGLPAAVVLHTLPIGAGVWWLLAPDFGHRVASIVLIAMGVGTVIGYLIGLSLEAMLGTRHWVWFEAFVAGVILHALFGRPHLHGASGHTH</sequence>
<evidence type="ECO:0000313" key="3">
    <source>
        <dbReference type="Proteomes" id="UP001254608"/>
    </source>
</evidence>
<dbReference type="EMBL" id="JAVRIC010000019">
    <property type="protein sequence ID" value="MDT0498238.1"/>
    <property type="molecule type" value="Genomic_DNA"/>
</dbReference>
<keyword evidence="1" id="KW-0812">Transmembrane</keyword>
<dbReference type="RefSeq" id="WP_311365612.1">
    <property type="nucleotide sequence ID" value="NZ_JAVRIC010000019.1"/>
</dbReference>
<keyword evidence="1" id="KW-1133">Transmembrane helix</keyword>
<gene>
    <name evidence="2" type="ORF">RM530_12800</name>
</gene>